<accession>A0ACC0TR54</accession>
<name>A0ACC0TR54_9AGAM</name>
<keyword evidence="2" id="KW-1185">Reference proteome</keyword>
<protein>
    <submittedName>
        <fullName evidence="1">Uncharacterized protein</fullName>
    </submittedName>
</protein>
<gene>
    <name evidence="1" type="ORF">F5148DRAFT_1294936</name>
</gene>
<evidence type="ECO:0000313" key="1">
    <source>
        <dbReference type="EMBL" id="KAI9435216.1"/>
    </source>
</evidence>
<dbReference type="Proteomes" id="UP001207468">
    <property type="component" value="Unassembled WGS sequence"/>
</dbReference>
<proteinExistence type="predicted"/>
<dbReference type="EMBL" id="JAGFNK010001076">
    <property type="protein sequence ID" value="KAI9435216.1"/>
    <property type="molecule type" value="Genomic_DNA"/>
</dbReference>
<sequence length="586" mass="65674">MRDFYSSYNPNYTGPNLSSATTNNPLQQLGGTTDRTTQVRNITNFSVKYDISPYLSFKSTVGALYNVNTRNYFQKSWAQAEAALDGEAFARSTSKAILTKTTIFDFSNENILNYKRVFKKHDIDAIAVFSTQYTNITYTSLQVGNFATDDVATLNAGTFQSLNDTAQDEALVSGLVRLNYAYDNKYLFSVSERTDGSSRFGPDNRYAFFPSVSAGWRISNEKFWPENSVVDNVKLRASYGATGNKKIGDYKYFSIIDPAYAVLGDGISPGYQKISLANPNLKWERTFSTNLGADFTLFNKMNLTVDYYNTNTDRLLLNLPYLIANGLYYNFKWSISANGYTNKNTLLDFGGADNQITQGDPKRPNFFLTKVGSPLVQYYGYKMDSSVSVKNTNYWPIGVTSIHAFAKDVDKNGVINDSDKTILGNPYPKFNWGFTSNFQIKNFDISIVIQGSHGAKVFNIDPYYFETQFGTTGTTAYLSQGYTAAQQAMLVQKFQTNANIESASFVAVRNLNIGYTLPARTLRKMRISKMRFYTSAANLFYLFPGDYASFNPEADNGFPGDPLRKGYQRGAVPLARTITFGLNLDF</sequence>
<evidence type="ECO:0000313" key="2">
    <source>
        <dbReference type="Proteomes" id="UP001207468"/>
    </source>
</evidence>
<comment type="caution">
    <text evidence="1">The sequence shown here is derived from an EMBL/GenBank/DDBJ whole genome shotgun (WGS) entry which is preliminary data.</text>
</comment>
<organism evidence="1 2">
    <name type="scientific">Russula earlei</name>
    <dbReference type="NCBI Taxonomy" id="71964"/>
    <lineage>
        <taxon>Eukaryota</taxon>
        <taxon>Fungi</taxon>
        <taxon>Dikarya</taxon>
        <taxon>Basidiomycota</taxon>
        <taxon>Agaricomycotina</taxon>
        <taxon>Agaricomycetes</taxon>
        <taxon>Russulales</taxon>
        <taxon>Russulaceae</taxon>
        <taxon>Russula</taxon>
    </lineage>
</organism>
<reference evidence="1" key="1">
    <citation type="submission" date="2021-03" db="EMBL/GenBank/DDBJ databases">
        <title>Evolutionary priming and transition to the ectomycorrhizal habit in an iconic lineage of mushroom-forming fungi: is preadaptation a requirement?</title>
        <authorList>
            <consortium name="DOE Joint Genome Institute"/>
            <person name="Looney B.P."/>
            <person name="Miyauchi S."/>
            <person name="Morin E."/>
            <person name="Drula E."/>
            <person name="Courty P.E."/>
            <person name="Chicoki N."/>
            <person name="Fauchery L."/>
            <person name="Kohler A."/>
            <person name="Kuo A."/>
            <person name="LaButti K."/>
            <person name="Pangilinan J."/>
            <person name="Lipzen A."/>
            <person name="Riley R."/>
            <person name="Andreopoulos W."/>
            <person name="He G."/>
            <person name="Johnson J."/>
            <person name="Barry K.W."/>
            <person name="Grigoriev I.V."/>
            <person name="Nagy L."/>
            <person name="Hibbett D."/>
            <person name="Henrissat B."/>
            <person name="Matheny P.B."/>
            <person name="Labbe J."/>
            <person name="Martin A.F."/>
        </authorList>
    </citation>
    <scope>NUCLEOTIDE SEQUENCE</scope>
    <source>
        <strain evidence="1">BPL698</strain>
    </source>
</reference>